<dbReference type="GeneID" id="79950607"/>
<evidence type="ECO:0008006" key="3">
    <source>
        <dbReference type="Google" id="ProtNLM"/>
    </source>
</evidence>
<dbReference type="Proteomes" id="UP001218895">
    <property type="component" value="Chromosome"/>
</dbReference>
<evidence type="ECO:0000313" key="2">
    <source>
        <dbReference type="Proteomes" id="UP001218895"/>
    </source>
</evidence>
<dbReference type="AlphaFoldDB" id="A0AAF0FPR6"/>
<name>A0AAF0FPR6_9EURY</name>
<keyword evidence="2" id="KW-1185">Reference proteome</keyword>
<sequence>MKEVKVKILKNAYNPGAMPICPDTGRHPKLVASEMNKLLKEDNIEVSYEEKEAEIPKNLLFLITVNDKTLEELVPLPDPSKYCGMSCDSCGGISSSGGSQGCVRGYNEVPESVLRLAIKKAAFL</sequence>
<organism evidence="1 2">
    <name type="scientific">Methanomicrobium antiquum</name>
    <dbReference type="NCBI Taxonomy" id="487686"/>
    <lineage>
        <taxon>Archaea</taxon>
        <taxon>Methanobacteriati</taxon>
        <taxon>Methanobacteriota</taxon>
        <taxon>Stenosarchaea group</taxon>
        <taxon>Methanomicrobia</taxon>
        <taxon>Methanomicrobiales</taxon>
        <taxon>Methanomicrobiaceae</taxon>
        <taxon>Methanomicrobium</taxon>
    </lineage>
</organism>
<proteinExistence type="predicted"/>
<gene>
    <name evidence="1" type="ORF">L1994_09375</name>
</gene>
<reference evidence="1" key="1">
    <citation type="submission" date="2022-01" db="EMBL/GenBank/DDBJ databases">
        <title>Complete genome of Methanomicrobium antiquum DSM 21220.</title>
        <authorList>
            <person name="Chen S.-C."/>
            <person name="You Y.-T."/>
            <person name="Zhou Y.-Z."/>
            <person name="Lai M.-C."/>
        </authorList>
    </citation>
    <scope>NUCLEOTIDE SEQUENCE</scope>
    <source>
        <strain evidence="1">DSM 21220</strain>
    </source>
</reference>
<evidence type="ECO:0000313" key="1">
    <source>
        <dbReference type="EMBL" id="WFN36344.1"/>
    </source>
</evidence>
<dbReference type="KEGG" id="manq:L1994_09375"/>
<accession>A0AAF0FPR6</accession>
<dbReference type="EMBL" id="CP091092">
    <property type="protein sequence ID" value="WFN36344.1"/>
    <property type="molecule type" value="Genomic_DNA"/>
</dbReference>
<dbReference type="RefSeq" id="WP_278099182.1">
    <property type="nucleotide sequence ID" value="NZ_CP091092.1"/>
</dbReference>
<protein>
    <recommendedName>
        <fullName evidence="3">DUF2703 domain-containing protein</fullName>
    </recommendedName>
</protein>